<evidence type="ECO:0008006" key="3">
    <source>
        <dbReference type="Google" id="ProtNLM"/>
    </source>
</evidence>
<name>A0ABV9WAU3_9ACTN</name>
<organism evidence="1 2">
    <name type="scientific">Dactylosporangium cerinum</name>
    <dbReference type="NCBI Taxonomy" id="1434730"/>
    <lineage>
        <taxon>Bacteria</taxon>
        <taxon>Bacillati</taxon>
        <taxon>Actinomycetota</taxon>
        <taxon>Actinomycetes</taxon>
        <taxon>Micromonosporales</taxon>
        <taxon>Micromonosporaceae</taxon>
        <taxon>Dactylosporangium</taxon>
    </lineage>
</organism>
<evidence type="ECO:0000313" key="1">
    <source>
        <dbReference type="EMBL" id="MFC5004613.1"/>
    </source>
</evidence>
<gene>
    <name evidence="1" type="ORF">ACFPIJ_43155</name>
</gene>
<dbReference type="EMBL" id="JBHSIU010000066">
    <property type="protein sequence ID" value="MFC5004613.1"/>
    <property type="molecule type" value="Genomic_DNA"/>
</dbReference>
<comment type="caution">
    <text evidence="1">The sequence shown here is derived from an EMBL/GenBank/DDBJ whole genome shotgun (WGS) entry which is preliminary data.</text>
</comment>
<proteinExistence type="predicted"/>
<accession>A0ABV9WAU3</accession>
<dbReference type="RefSeq" id="WP_380124674.1">
    <property type="nucleotide sequence ID" value="NZ_JBHSIU010000066.1"/>
</dbReference>
<keyword evidence="2" id="KW-1185">Reference proteome</keyword>
<reference evidence="2" key="1">
    <citation type="journal article" date="2019" name="Int. J. Syst. Evol. Microbiol.">
        <title>The Global Catalogue of Microorganisms (GCM) 10K type strain sequencing project: providing services to taxonomists for standard genome sequencing and annotation.</title>
        <authorList>
            <consortium name="The Broad Institute Genomics Platform"/>
            <consortium name="The Broad Institute Genome Sequencing Center for Infectious Disease"/>
            <person name="Wu L."/>
            <person name="Ma J."/>
        </authorList>
    </citation>
    <scope>NUCLEOTIDE SEQUENCE [LARGE SCALE GENOMIC DNA]</scope>
    <source>
        <strain evidence="2">CGMCC 4.7152</strain>
    </source>
</reference>
<protein>
    <recommendedName>
        <fullName evidence="3">Peptidase metallopeptidase domain-containing protein</fullName>
    </recommendedName>
</protein>
<dbReference type="SUPFAM" id="SSF55486">
    <property type="entry name" value="Metalloproteases ('zincins'), catalytic domain"/>
    <property type="match status" value="1"/>
</dbReference>
<dbReference type="Proteomes" id="UP001595912">
    <property type="component" value="Unassembled WGS sequence"/>
</dbReference>
<evidence type="ECO:0000313" key="2">
    <source>
        <dbReference type="Proteomes" id="UP001595912"/>
    </source>
</evidence>
<sequence>MLVVLCHPSDVVPGAAERDRWVDLFDPAGADPGNISRYLRDISLGAYNASAVLVTEWLDVGHTAADAAAAGGGAQRDLLGGWGADAAERVGLDLDAGTGVVFAYNIDADHGSLGGRRAVLAYRAGRPFEPTFMAHEVGHVLGLGHSRSQSDGEYGDRFDIMSAMNVWTFRDAWGRDAGPAATGINLQQLGWMDESRVYYADITTAGGSLPSADNFPLTPLYRPEVAEESRMVVMATPAGTYYIEYREQSGWDAGLPGPRVLIHQHENGPVILGGGPEPLGALALGGSVQLSDEPCPWGLAFYAVRADGCAEVGVWVDYM</sequence>
<dbReference type="InterPro" id="IPR024079">
    <property type="entry name" value="MetalloPept_cat_dom_sf"/>
</dbReference>
<dbReference type="Gene3D" id="3.40.390.10">
    <property type="entry name" value="Collagenase (Catalytic Domain)"/>
    <property type="match status" value="1"/>
</dbReference>